<evidence type="ECO:0000313" key="2">
    <source>
        <dbReference type="Proteomes" id="UP000175744"/>
    </source>
</evidence>
<organism evidence="1 2">
    <name type="scientific">Clostridium acetireducens DSM 10703</name>
    <dbReference type="NCBI Taxonomy" id="1121290"/>
    <lineage>
        <taxon>Bacteria</taxon>
        <taxon>Bacillati</taxon>
        <taxon>Bacillota</taxon>
        <taxon>Clostridia</taxon>
        <taxon>Eubacteriales</taxon>
        <taxon>Clostridiaceae</taxon>
        <taxon>Clostridium</taxon>
    </lineage>
</organism>
<sequence length="89" mass="10600">MSIQIYQNRDFKIYKAGDGFIVHNKHKNFKNGHTHVKKYSTCMVMIKLLERKQIPRSKSKYFIDSLIRLSSDKKYTKKIIKYTDSIKIA</sequence>
<gene>
    <name evidence="1" type="ORF">CLOACE_22260</name>
</gene>
<evidence type="ECO:0000313" key="1">
    <source>
        <dbReference type="EMBL" id="OFH99474.1"/>
    </source>
</evidence>
<name>A0A1E8EVE2_9CLOT</name>
<dbReference type="OrthoDB" id="2051323at2"/>
<dbReference type="EMBL" id="LZFO01000054">
    <property type="protein sequence ID" value="OFH99474.1"/>
    <property type="molecule type" value="Genomic_DNA"/>
</dbReference>
<comment type="caution">
    <text evidence="1">The sequence shown here is derived from an EMBL/GenBank/DDBJ whole genome shotgun (WGS) entry which is preliminary data.</text>
</comment>
<proteinExistence type="predicted"/>
<dbReference type="AlphaFoldDB" id="A0A1E8EVE2"/>
<dbReference type="Proteomes" id="UP000175744">
    <property type="component" value="Unassembled WGS sequence"/>
</dbReference>
<keyword evidence="2" id="KW-1185">Reference proteome</keyword>
<accession>A0A1E8EVE2</accession>
<dbReference type="RefSeq" id="WP_070111323.1">
    <property type="nucleotide sequence ID" value="NZ_LZFO01000054.1"/>
</dbReference>
<reference evidence="1 2" key="1">
    <citation type="submission" date="2016-06" db="EMBL/GenBank/DDBJ databases">
        <title>Genome sequence of Clostridium acetireducens DSM 10703.</title>
        <authorList>
            <person name="Poehlein A."/>
            <person name="Fluechter S."/>
            <person name="Duerre P."/>
            <person name="Daniel R."/>
        </authorList>
    </citation>
    <scope>NUCLEOTIDE SEQUENCE [LARGE SCALE GENOMIC DNA]</scope>
    <source>
        <strain evidence="1 2">DSM 10703</strain>
    </source>
</reference>
<protein>
    <submittedName>
        <fullName evidence="1">Uncharacterized protein</fullName>
    </submittedName>
</protein>